<evidence type="ECO:0000256" key="5">
    <source>
        <dbReference type="ARBA" id="ARBA00022670"/>
    </source>
</evidence>
<dbReference type="Gene3D" id="3.40.630.10">
    <property type="entry name" value="Zn peptidases"/>
    <property type="match status" value="1"/>
</dbReference>
<feature type="domain" description="Cytosol aminopeptidase" evidence="7">
    <location>
        <begin position="324"/>
        <end position="331"/>
    </location>
</feature>
<keyword evidence="4" id="KW-0031">Aminopeptidase</keyword>
<dbReference type="HAMAP" id="MF_00181">
    <property type="entry name" value="Cytosol_peptidase_M17"/>
    <property type="match status" value="1"/>
</dbReference>
<dbReference type="SUPFAM" id="SSF53187">
    <property type="entry name" value="Zn-dependent exopeptidases"/>
    <property type="match status" value="1"/>
</dbReference>
<organism evidence="8 9">
    <name type="scientific">Enterospora canceri</name>
    <dbReference type="NCBI Taxonomy" id="1081671"/>
    <lineage>
        <taxon>Eukaryota</taxon>
        <taxon>Fungi</taxon>
        <taxon>Fungi incertae sedis</taxon>
        <taxon>Microsporidia</taxon>
        <taxon>Enterocytozoonidae</taxon>
        <taxon>Enterospora</taxon>
    </lineage>
</organism>
<dbReference type="InterPro" id="IPR011356">
    <property type="entry name" value="Leucine_aapep/pepB"/>
</dbReference>
<dbReference type="GO" id="GO:0005737">
    <property type="term" value="C:cytoplasm"/>
    <property type="evidence" value="ECO:0007669"/>
    <property type="project" value="InterPro"/>
</dbReference>
<dbReference type="Pfam" id="PF00883">
    <property type="entry name" value="Peptidase_M17"/>
    <property type="match status" value="1"/>
</dbReference>
<evidence type="ECO:0000259" key="7">
    <source>
        <dbReference type="PROSITE" id="PS00631"/>
    </source>
</evidence>
<gene>
    <name evidence="8" type="primary">AMPL</name>
    <name evidence="8" type="ORF">ECANGB1_1410</name>
</gene>
<dbReference type="EC" id="3.4.11.1" evidence="3"/>
<dbReference type="PANTHER" id="PTHR11963:SF23">
    <property type="entry name" value="CYTOSOL AMINOPEPTIDASE"/>
    <property type="match status" value="1"/>
</dbReference>
<comment type="caution">
    <text evidence="8">The sequence shown here is derived from an EMBL/GenBank/DDBJ whole genome shotgun (WGS) entry which is preliminary data.</text>
</comment>
<reference evidence="8 9" key="1">
    <citation type="journal article" date="2017" name="Environ. Microbiol.">
        <title>Decay of the glycolytic pathway and adaptation to intranuclear parasitism within Enterocytozoonidae microsporidia.</title>
        <authorList>
            <person name="Wiredu Boakye D."/>
            <person name="Jaroenlak P."/>
            <person name="Prachumwat A."/>
            <person name="Williams T.A."/>
            <person name="Bateman K.S."/>
            <person name="Itsathitphaisarn O."/>
            <person name="Sritunyalucksana K."/>
            <person name="Paszkiewicz K.H."/>
            <person name="Moore K.A."/>
            <person name="Stentiford G.D."/>
            <person name="Williams B.A."/>
        </authorList>
    </citation>
    <scope>NUCLEOTIDE SEQUENCE [LARGE SCALE GENOMIC DNA]</scope>
    <source>
        <strain evidence="8 9">GB1</strain>
    </source>
</reference>
<keyword evidence="9" id="KW-1185">Reference proteome</keyword>
<sequence length="482" mass="53500">MLLDFNKLTNKIQSNEKTDKTVVVEFYSKVDAEMVLLGNESRLPGEFRAFGKSGEKFEKTEGSQTTLYFCLGELDKEESKAWGVQKAMGTLYEHISTYNNCSRIRFVAFDHVHSAYFGFIIASYKYDFLLKPKEDETKISLHLEVPKEFEEIAEVARAQNIARFLGDTPSNLCTPTTFCEYAAQIFDGVENVELNVLEEEQCRELGMNVMLSVGNGSAERSKLLTIKYTGNSNVNNHKVAMVGKGVVFDTGGISLKPSLNMHEMKYDMMGASTLLMSFYLAALQKLPINATCTIPLVENMPGSKATNPGDIFKAMNGKSVEVGNTDAEGRLILGDAMCYAQLKYGLKPEFLLDAATLTGAMVVALGSVYSGYMTNSDELHEKISTAANLSDEMLWRLPMSKYYADQLKSNVADFNNIGDRTAGSIVAGEFLKHFVENDVKWGHFDIAGLMCNGVLKEIYGKGATARPLHTFYELLKVLSRNE</sequence>
<dbReference type="CDD" id="cd00433">
    <property type="entry name" value="Peptidase_M17"/>
    <property type="match status" value="1"/>
</dbReference>
<name>A0A1Y1S6U9_9MICR</name>
<accession>A0A1Y1S6U9</accession>
<dbReference type="InterPro" id="IPR000819">
    <property type="entry name" value="Peptidase_M17_C"/>
</dbReference>
<protein>
    <recommendedName>
        <fullName evidence="3">leucyl aminopeptidase</fullName>
        <ecNumber evidence="3">3.4.11.1</ecNumber>
    </recommendedName>
</protein>
<proteinExistence type="inferred from homology"/>
<evidence type="ECO:0000313" key="9">
    <source>
        <dbReference type="Proteomes" id="UP000192639"/>
    </source>
</evidence>
<keyword evidence="6" id="KW-0378">Hydrolase</keyword>
<dbReference type="GO" id="GO:0070006">
    <property type="term" value="F:metalloaminopeptidase activity"/>
    <property type="evidence" value="ECO:0007669"/>
    <property type="project" value="InterPro"/>
</dbReference>
<dbReference type="AlphaFoldDB" id="A0A1Y1S6U9"/>
<evidence type="ECO:0000256" key="4">
    <source>
        <dbReference type="ARBA" id="ARBA00022438"/>
    </source>
</evidence>
<dbReference type="PROSITE" id="PS00631">
    <property type="entry name" value="CYTOSOL_AP"/>
    <property type="match status" value="1"/>
</dbReference>
<evidence type="ECO:0000256" key="2">
    <source>
        <dbReference type="ARBA" id="ARBA00009528"/>
    </source>
</evidence>
<evidence type="ECO:0000313" key="8">
    <source>
        <dbReference type="EMBL" id="ORD93885.1"/>
    </source>
</evidence>
<comment type="catalytic activity">
    <reaction evidence="1">
        <text>Release of an N-terminal amino acid, Xaa-|-Yaa-, in which Xaa is preferably Leu, but may be other amino acids including Pro although not Arg or Lys, and Yaa may be Pro. Amino acid amides and methyl esters are also readily hydrolyzed, but rates on arylamides are exceedingly low.</text>
        <dbReference type="EC" id="3.4.11.1"/>
    </reaction>
</comment>
<evidence type="ECO:0000256" key="3">
    <source>
        <dbReference type="ARBA" id="ARBA00012565"/>
    </source>
</evidence>
<dbReference type="GO" id="GO:0006508">
    <property type="term" value="P:proteolysis"/>
    <property type="evidence" value="ECO:0007669"/>
    <property type="project" value="UniProtKB-KW"/>
</dbReference>
<dbReference type="Proteomes" id="UP000192639">
    <property type="component" value="Unassembled WGS sequence"/>
</dbReference>
<dbReference type="OrthoDB" id="412814at2759"/>
<dbReference type="GO" id="GO:0030145">
    <property type="term" value="F:manganese ion binding"/>
    <property type="evidence" value="ECO:0007669"/>
    <property type="project" value="InterPro"/>
</dbReference>
<dbReference type="PRINTS" id="PR00481">
    <property type="entry name" value="LAMNOPPTDASE"/>
</dbReference>
<evidence type="ECO:0000256" key="1">
    <source>
        <dbReference type="ARBA" id="ARBA00000135"/>
    </source>
</evidence>
<evidence type="ECO:0000256" key="6">
    <source>
        <dbReference type="ARBA" id="ARBA00022801"/>
    </source>
</evidence>
<comment type="similarity">
    <text evidence="2">Belongs to the peptidase M17 family.</text>
</comment>
<dbReference type="PANTHER" id="PTHR11963">
    <property type="entry name" value="LEUCINE AMINOPEPTIDASE-RELATED"/>
    <property type="match status" value="1"/>
</dbReference>
<dbReference type="VEuPathDB" id="MicrosporidiaDB:ECANGB1_1410"/>
<dbReference type="EMBL" id="LWDP01000041">
    <property type="protein sequence ID" value="ORD93885.1"/>
    <property type="molecule type" value="Genomic_DNA"/>
</dbReference>
<dbReference type="InterPro" id="IPR023042">
    <property type="entry name" value="Peptidase_M17_leu_NH2_pept"/>
</dbReference>
<keyword evidence="5" id="KW-0645">Protease</keyword>